<evidence type="ECO:0000313" key="2">
    <source>
        <dbReference type="Proteomes" id="UP001141950"/>
    </source>
</evidence>
<name>A0A9X2MT58_9BACL</name>
<proteinExistence type="predicted"/>
<dbReference type="AlphaFoldDB" id="A0A9X2MT58"/>
<comment type="caution">
    <text evidence="1">The sequence shown here is derived from an EMBL/GenBank/DDBJ whole genome shotgun (WGS) entry which is preliminary data.</text>
</comment>
<sequence length="393" mass="46692">MLFQVNERIRLAHEYFKFAYFFTLSKEAFRVGDMLYWFISNLTSDVTEITEDKFNLDIRKLDLARDLGYKDASSFRKRTDKRNGLTVWGELAKVGFEFCDGHRFLQGRKVIKAKKTTIQIPLVFEQIDWESVQFPSFFNTRRDKFIGDLRSIEYKINKLSNEKNEVKWHDIDYENNSIRTFKIYQFRHTSQEKIDALLLRQYCWLATRCGGTLSSSIGQQQIMSQFKAILQYTCGGNYWIQDTFMKMAYNLPTSLSELNKRIRYNYKSVTARFHMSEYGLQYDKIIKEDSMEQKREKRLQHQITDLENKLNSASKSKYEVLKEELGKYKRDENGVLIGDADGRWGSYLSGLLSKAKNEELMRDKEEKYRMTELKCNEIISHTYSGSDYEFIYF</sequence>
<keyword evidence="2" id="KW-1185">Reference proteome</keyword>
<reference evidence="1" key="1">
    <citation type="submission" date="2022-08" db="EMBL/GenBank/DDBJ databases">
        <title>The genomic sequence of strain Paenibacillus sp. SCIV0701.</title>
        <authorList>
            <person name="Zhao H."/>
        </authorList>
    </citation>
    <scope>NUCLEOTIDE SEQUENCE</scope>
    <source>
        <strain evidence="1">SCIV0701</strain>
    </source>
</reference>
<organism evidence="1 2">
    <name type="scientific">Paenibacillus soyae</name>
    <dbReference type="NCBI Taxonomy" id="2969249"/>
    <lineage>
        <taxon>Bacteria</taxon>
        <taxon>Bacillati</taxon>
        <taxon>Bacillota</taxon>
        <taxon>Bacilli</taxon>
        <taxon>Bacillales</taxon>
        <taxon>Paenibacillaceae</taxon>
        <taxon>Paenibacillus</taxon>
    </lineage>
</organism>
<protein>
    <submittedName>
        <fullName evidence="1">Uncharacterized protein</fullName>
    </submittedName>
</protein>
<gene>
    <name evidence="1" type="ORF">NQZ67_16040</name>
</gene>
<dbReference type="EMBL" id="JANIPJ010000011">
    <property type="protein sequence ID" value="MCR2805398.1"/>
    <property type="molecule type" value="Genomic_DNA"/>
</dbReference>
<dbReference type="Proteomes" id="UP001141950">
    <property type="component" value="Unassembled WGS sequence"/>
</dbReference>
<evidence type="ECO:0000313" key="1">
    <source>
        <dbReference type="EMBL" id="MCR2805398.1"/>
    </source>
</evidence>
<dbReference type="RefSeq" id="WP_257447782.1">
    <property type="nucleotide sequence ID" value="NZ_JANIPJ010000011.1"/>
</dbReference>
<accession>A0A9X2MT58</accession>